<evidence type="ECO:0000256" key="9">
    <source>
        <dbReference type="ARBA" id="ARBA00023270"/>
    </source>
</evidence>
<keyword evidence="5" id="KW-0745">Spermidine biosynthesis</keyword>
<dbReference type="PANTHER" id="PTHR33866:SF2">
    <property type="entry name" value="S-ADENOSYLMETHIONINE DECARBOXYLASE PROENZYME"/>
    <property type="match status" value="1"/>
</dbReference>
<evidence type="ECO:0000256" key="3">
    <source>
        <dbReference type="ARBA" id="ARBA00022793"/>
    </source>
</evidence>
<dbReference type="GO" id="GO:0004014">
    <property type="term" value="F:adenosylmethionine decarboxylase activity"/>
    <property type="evidence" value="ECO:0007669"/>
    <property type="project" value="InterPro"/>
</dbReference>
<dbReference type="Gene3D" id="3.30.360.110">
    <property type="entry name" value="S-adenosylmethionine decarboxylase domain"/>
    <property type="match status" value="1"/>
</dbReference>
<dbReference type="Pfam" id="PF02675">
    <property type="entry name" value="AdoMet_dc"/>
    <property type="match status" value="1"/>
</dbReference>
<sequence>MKGLGRHLILELWGGKNFNSAAVVEGALRDAAAACAATLKDIQVYHYNPEGVTGVAILAESHITIHTWPEYSYAAVDVFICGDDADPRVAIPVLRDRFEAERVQVMEVVRGIASCIE</sequence>
<keyword evidence="3" id="KW-0210">Decarboxylase</keyword>
<evidence type="ECO:0000256" key="1">
    <source>
        <dbReference type="ARBA" id="ARBA00001928"/>
    </source>
</evidence>
<dbReference type="HAMAP" id="MF_00464">
    <property type="entry name" value="AdoMetDC_1"/>
    <property type="match status" value="1"/>
</dbReference>
<organism evidence="11">
    <name type="scientific">marine sediment metagenome</name>
    <dbReference type="NCBI Taxonomy" id="412755"/>
    <lineage>
        <taxon>unclassified sequences</taxon>
        <taxon>metagenomes</taxon>
        <taxon>ecological metagenomes</taxon>
    </lineage>
</organism>
<dbReference type="SUPFAM" id="SSF56276">
    <property type="entry name" value="S-adenosylmethionine decarboxylase"/>
    <property type="match status" value="1"/>
</dbReference>
<protein>
    <recommendedName>
        <fullName evidence="12">S-adenosylmethionine decarboxylase proenzyme</fullName>
    </recommendedName>
</protein>
<dbReference type="InterPro" id="IPR016067">
    <property type="entry name" value="S-AdoMet_deCO2ase_core"/>
</dbReference>
<keyword evidence="9" id="KW-0704">Schiff base</keyword>
<dbReference type="InterPro" id="IPR042284">
    <property type="entry name" value="AdoMetDC_N"/>
</dbReference>
<evidence type="ECO:0000256" key="2">
    <source>
        <dbReference type="ARBA" id="ARBA00022691"/>
    </source>
</evidence>
<evidence type="ECO:0000313" key="11">
    <source>
        <dbReference type="EMBL" id="GAF79725.1"/>
    </source>
</evidence>
<name>X0TUD0_9ZZZZ</name>
<comment type="caution">
    <text evidence="11">The sequence shown here is derived from an EMBL/GenBank/DDBJ whole genome shotgun (WGS) entry which is preliminary data.</text>
</comment>
<keyword evidence="4" id="KW-0068">Autocatalytic cleavage</keyword>
<proteinExistence type="inferred from homology"/>
<dbReference type="NCBIfam" id="TIGR03330">
    <property type="entry name" value="SAM_DCase_Bsu"/>
    <property type="match status" value="1"/>
</dbReference>
<dbReference type="InterPro" id="IPR003826">
    <property type="entry name" value="AdoMetDC_fam_prok"/>
</dbReference>
<evidence type="ECO:0000256" key="5">
    <source>
        <dbReference type="ARBA" id="ARBA00023066"/>
    </source>
</evidence>
<evidence type="ECO:0000256" key="6">
    <source>
        <dbReference type="ARBA" id="ARBA00023115"/>
    </source>
</evidence>
<reference evidence="11" key="1">
    <citation type="journal article" date="2014" name="Front. Microbiol.">
        <title>High frequency of phylogenetically diverse reductive dehalogenase-homologous genes in deep subseafloor sedimentary metagenomes.</title>
        <authorList>
            <person name="Kawai M."/>
            <person name="Futagami T."/>
            <person name="Toyoda A."/>
            <person name="Takaki Y."/>
            <person name="Nishi S."/>
            <person name="Hori S."/>
            <person name="Arai W."/>
            <person name="Tsubouchi T."/>
            <person name="Morono Y."/>
            <person name="Uchiyama I."/>
            <person name="Ito T."/>
            <person name="Fujiyama A."/>
            <person name="Inagaki F."/>
            <person name="Takami H."/>
        </authorList>
    </citation>
    <scope>NUCLEOTIDE SEQUENCE</scope>
    <source>
        <strain evidence="11">Expedition CK06-06</strain>
    </source>
</reference>
<dbReference type="AlphaFoldDB" id="X0TUD0"/>
<evidence type="ECO:0000256" key="10">
    <source>
        <dbReference type="ARBA" id="ARBA00023317"/>
    </source>
</evidence>
<gene>
    <name evidence="11" type="ORF">S01H1_01387</name>
</gene>
<keyword evidence="8" id="KW-0456">Lyase</keyword>
<evidence type="ECO:0000256" key="7">
    <source>
        <dbReference type="ARBA" id="ARBA00023145"/>
    </source>
</evidence>
<keyword evidence="10" id="KW-0670">Pyruvate</keyword>
<dbReference type="PANTHER" id="PTHR33866">
    <property type="entry name" value="S-ADENOSYLMETHIONINE DECARBOXYLASE PROENZYME"/>
    <property type="match status" value="1"/>
</dbReference>
<dbReference type="InterPro" id="IPR017716">
    <property type="entry name" value="S-AdoMet_deCOase_pro-enz"/>
</dbReference>
<dbReference type="GO" id="GO:0005829">
    <property type="term" value="C:cytosol"/>
    <property type="evidence" value="ECO:0007669"/>
    <property type="project" value="TreeGrafter"/>
</dbReference>
<dbReference type="InterPro" id="IPR042286">
    <property type="entry name" value="AdoMetDC_C"/>
</dbReference>
<evidence type="ECO:0000256" key="4">
    <source>
        <dbReference type="ARBA" id="ARBA00022813"/>
    </source>
</evidence>
<evidence type="ECO:0000256" key="8">
    <source>
        <dbReference type="ARBA" id="ARBA00023239"/>
    </source>
</evidence>
<keyword evidence="2" id="KW-0949">S-adenosyl-L-methionine</keyword>
<accession>X0TUD0</accession>
<dbReference type="Gene3D" id="3.30.160.750">
    <property type="match status" value="1"/>
</dbReference>
<keyword evidence="6" id="KW-0620">Polyamine biosynthesis</keyword>
<dbReference type="GO" id="GO:0008295">
    <property type="term" value="P:spermidine biosynthetic process"/>
    <property type="evidence" value="ECO:0007669"/>
    <property type="project" value="UniProtKB-KW"/>
</dbReference>
<comment type="cofactor">
    <cofactor evidence="1">
        <name>pyruvate</name>
        <dbReference type="ChEBI" id="CHEBI:15361"/>
    </cofactor>
</comment>
<evidence type="ECO:0008006" key="12">
    <source>
        <dbReference type="Google" id="ProtNLM"/>
    </source>
</evidence>
<dbReference type="EMBL" id="BARS01000594">
    <property type="protein sequence ID" value="GAF79725.1"/>
    <property type="molecule type" value="Genomic_DNA"/>
</dbReference>
<keyword evidence="7" id="KW-0865">Zymogen</keyword>